<feature type="compositionally biased region" description="Basic and acidic residues" evidence="1">
    <location>
        <begin position="32"/>
        <end position="43"/>
    </location>
</feature>
<comment type="caution">
    <text evidence="2">The sequence shown here is derived from an EMBL/GenBank/DDBJ whole genome shotgun (WGS) entry which is preliminary data.</text>
</comment>
<reference evidence="2 3" key="1">
    <citation type="journal article" date="2018" name="PLoS Genet.">
        <title>Population sequencing reveals clonal diversity and ancestral inbreeding in the grapevine cultivar Chardonnay.</title>
        <authorList>
            <person name="Roach M.J."/>
            <person name="Johnson D.L."/>
            <person name="Bohlmann J."/>
            <person name="van Vuuren H.J."/>
            <person name="Jones S.J."/>
            <person name="Pretorius I.S."/>
            <person name="Schmidt S.A."/>
            <person name="Borneman A.R."/>
        </authorList>
    </citation>
    <scope>NUCLEOTIDE SEQUENCE [LARGE SCALE GENOMIC DNA]</scope>
    <source>
        <strain evidence="3">cv. Chardonnay</strain>
        <tissue evidence="2">Leaf</tissue>
    </source>
</reference>
<dbReference type="EMBL" id="QGNW01002166">
    <property type="protein sequence ID" value="RVW24697.1"/>
    <property type="molecule type" value="Genomic_DNA"/>
</dbReference>
<sequence>MLVPRTIPICAAWTDDLMKKRCVQSYKIMVQEDEKGEDAHEDPVNPVNEVEEDY</sequence>
<evidence type="ECO:0000256" key="1">
    <source>
        <dbReference type="SAM" id="MobiDB-lite"/>
    </source>
</evidence>
<dbReference type="AlphaFoldDB" id="A0A438CNB3"/>
<protein>
    <submittedName>
        <fullName evidence="2">Uncharacterized protein</fullName>
    </submittedName>
</protein>
<evidence type="ECO:0000313" key="3">
    <source>
        <dbReference type="Proteomes" id="UP000288805"/>
    </source>
</evidence>
<name>A0A438CNB3_VITVI</name>
<feature type="region of interest" description="Disordered" evidence="1">
    <location>
        <begin position="32"/>
        <end position="54"/>
    </location>
</feature>
<evidence type="ECO:0000313" key="2">
    <source>
        <dbReference type="EMBL" id="RVW24697.1"/>
    </source>
</evidence>
<organism evidence="2 3">
    <name type="scientific">Vitis vinifera</name>
    <name type="common">Grape</name>
    <dbReference type="NCBI Taxonomy" id="29760"/>
    <lineage>
        <taxon>Eukaryota</taxon>
        <taxon>Viridiplantae</taxon>
        <taxon>Streptophyta</taxon>
        <taxon>Embryophyta</taxon>
        <taxon>Tracheophyta</taxon>
        <taxon>Spermatophyta</taxon>
        <taxon>Magnoliopsida</taxon>
        <taxon>eudicotyledons</taxon>
        <taxon>Gunneridae</taxon>
        <taxon>Pentapetalae</taxon>
        <taxon>rosids</taxon>
        <taxon>Vitales</taxon>
        <taxon>Vitaceae</taxon>
        <taxon>Viteae</taxon>
        <taxon>Vitis</taxon>
    </lineage>
</organism>
<proteinExistence type="predicted"/>
<gene>
    <name evidence="2" type="ORF">CK203_082251</name>
</gene>
<accession>A0A438CNB3</accession>
<dbReference type="Proteomes" id="UP000288805">
    <property type="component" value="Unassembled WGS sequence"/>
</dbReference>